<dbReference type="OrthoDB" id="47374at2759"/>
<sequence length="182" mass="20714">MENPACIPFERQHKEQAKSLLSGVLPVPLVRLSQRLEEAIDRDARLGLAHVAVYRQADQSERVVGIILAHLETTTTSLETCCAMIYVDALAVDGVFQGQRLGTRLLERVLVPSLSNGLRVREVYLHTPCHDNELIMFYRKRGFVPDGDVVENYYPRRWVRPPHAIVMRWRPSETTTATPRAL</sequence>
<keyword evidence="1" id="KW-0808">Transferase</keyword>
<reference evidence="4 5" key="1">
    <citation type="journal article" date="2020" name="J. Phycol.">
        <title>Comparative genome analysis reveals Cyanidiococcus gen. nov., a new extremophilic red algal genus sister to Cyanidioschyzon (Cyanidioschyzonaceae, Rhodophyta).</title>
        <authorList>
            <person name="Liu S.-L."/>
            <person name="Chiang Y.-R."/>
            <person name="Yoon H.S."/>
            <person name="Fu H.-Y."/>
        </authorList>
    </citation>
    <scope>NUCLEOTIDE SEQUENCE [LARGE SCALE GENOMIC DNA]</scope>
    <source>
        <strain evidence="4 5">THAL066</strain>
    </source>
</reference>
<evidence type="ECO:0000256" key="1">
    <source>
        <dbReference type="ARBA" id="ARBA00022679"/>
    </source>
</evidence>
<dbReference type="AlphaFoldDB" id="A0A7J7IBN1"/>
<dbReference type="Proteomes" id="UP000530660">
    <property type="component" value="Unassembled WGS sequence"/>
</dbReference>
<name>A0A7J7IBN1_9RHOD</name>
<gene>
    <name evidence="4" type="ORF">F1559_000431</name>
</gene>
<organism evidence="4 5">
    <name type="scientific">Cyanidiococcus yangmingshanensis</name>
    <dbReference type="NCBI Taxonomy" id="2690220"/>
    <lineage>
        <taxon>Eukaryota</taxon>
        <taxon>Rhodophyta</taxon>
        <taxon>Bangiophyceae</taxon>
        <taxon>Cyanidiales</taxon>
        <taxon>Cyanidiaceae</taxon>
        <taxon>Cyanidiococcus</taxon>
    </lineage>
</organism>
<dbReference type="PANTHER" id="PTHR42919">
    <property type="entry name" value="N-ALPHA-ACETYLTRANSFERASE"/>
    <property type="match status" value="1"/>
</dbReference>
<proteinExistence type="predicted"/>
<keyword evidence="5" id="KW-1185">Reference proteome</keyword>
<dbReference type="CDD" id="cd04301">
    <property type="entry name" value="NAT_SF"/>
    <property type="match status" value="1"/>
</dbReference>
<keyword evidence="2" id="KW-0012">Acyltransferase</keyword>
<evidence type="ECO:0000313" key="4">
    <source>
        <dbReference type="EMBL" id="KAF6000496.1"/>
    </source>
</evidence>
<comment type="caution">
    <text evidence="4">The sequence shown here is derived from an EMBL/GenBank/DDBJ whole genome shotgun (WGS) entry which is preliminary data.</text>
</comment>
<protein>
    <recommendedName>
        <fullName evidence="3">N-acetyltransferase domain-containing protein</fullName>
    </recommendedName>
</protein>
<dbReference type="PROSITE" id="PS51186">
    <property type="entry name" value="GNAT"/>
    <property type="match status" value="1"/>
</dbReference>
<dbReference type="SUPFAM" id="SSF55729">
    <property type="entry name" value="Acyl-CoA N-acyltransferases (Nat)"/>
    <property type="match status" value="1"/>
</dbReference>
<dbReference type="PANTHER" id="PTHR42919:SF8">
    <property type="entry name" value="N-ALPHA-ACETYLTRANSFERASE 50"/>
    <property type="match status" value="1"/>
</dbReference>
<evidence type="ECO:0000256" key="2">
    <source>
        <dbReference type="ARBA" id="ARBA00023315"/>
    </source>
</evidence>
<dbReference type="InterPro" id="IPR016181">
    <property type="entry name" value="Acyl_CoA_acyltransferase"/>
</dbReference>
<accession>A0A7J7IBN1</accession>
<dbReference type="InterPro" id="IPR000182">
    <property type="entry name" value="GNAT_dom"/>
</dbReference>
<dbReference type="InterPro" id="IPR051556">
    <property type="entry name" value="N-term/lysine_N-AcTrnsfr"/>
</dbReference>
<feature type="domain" description="N-acetyltransferase" evidence="3">
    <location>
        <begin position="4"/>
        <end position="172"/>
    </location>
</feature>
<dbReference type="GO" id="GO:0016747">
    <property type="term" value="F:acyltransferase activity, transferring groups other than amino-acyl groups"/>
    <property type="evidence" value="ECO:0007669"/>
    <property type="project" value="InterPro"/>
</dbReference>
<dbReference type="Gene3D" id="3.40.630.30">
    <property type="match status" value="1"/>
</dbReference>
<dbReference type="EMBL" id="VWRR01000019">
    <property type="protein sequence ID" value="KAF6000496.1"/>
    <property type="molecule type" value="Genomic_DNA"/>
</dbReference>
<evidence type="ECO:0000313" key="5">
    <source>
        <dbReference type="Proteomes" id="UP000530660"/>
    </source>
</evidence>
<dbReference type="Pfam" id="PF13508">
    <property type="entry name" value="Acetyltransf_7"/>
    <property type="match status" value="1"/>
</dbReference>
<evidence type="ECO:0000259" key="3">
    <source>
        <dbReference type="PROSITE" id="PS51186"/>
    </source>
</evidence>